<dbReference type="RefSeq" id="XP_001592935.1">
    <property type="nucleotide sequence ID" value="XM_001592885.1"/>
</dbReference>
<organism evidence="2 3">
    <name type="scientific">Sclerotinia sclerotiorum (strain ATCC 18683 / 1980 / Ss-1)</name>
    <name type="common">White mold</name>
    <name type="synonym">Whetzelinia sclerotiorum</name>
    <dbReference type="NCBI Taxonomy" id="665079"/>
    <lineage>
        <taxon>Eukaryota</taxon>
        <taxon>Fungi</taxon>
        <taxon>Dikarya</taxon>
        <taxon>Ascomycota</taxon>
        <taxon>Pezizomycotina</taxon>
        <taxon>Leotiomycetes</taxon>
        <taxon>Helotiales</taxon>
        <taxon>Sclerotiniaceae</taxon>
        <taxon>Sclerotinia</taxon>
    </lineage>
</organism>
<dbReference type="AlphaFoldDB" id="A7EKL0"/>
<feature type="transmembrane region" description="Helical" evidence="1">
    <location>
        <begin position="28"/>
        <end position="45"/>
    </location>
</feature>
<proteinExistence type="predicted"/>
<dbReference type="HOGENOM" id="CLU_3143910_0_0_1"/>
<evidence type="ECO:0000313" key="3">
    <source>
        <dbReference type="Proteomes" id="UP000001312"/>
    </source>
</evidence>
<evidence type="ECO:0000313" key="2">
    <source>
        <dbReference type="EMBL" id="EDO03376.1"/>
    </source>
</evidence>
<name>A7EKL0_SCLS1</name>
<dbReference type="GeneID" id="5489310"/>
<dbReference type="InParanoid" id="A7EKL0"/>
<gene>
    <name evidence="2" type="ORF">SS1G_05857</name>
</gene>
<protein>
    <submittedName>
        <fullName evidence="2">Uncharacterized protein</fullName>
    </submittedName>
</protein>
<accession>A7EKL0</accession>
<dbReference type="KEGG" id="ssl:SS1G_05857"/>
<keyword evidence="3" id="KW-1185">Reference proteome</keyword>
<keyword evidence="1" id="KW-0812">Transmembrane</keyword>
<dbReference type="Proteomes" id="UP000001312">
    <property type="component" value="Unassembled WGS sequence"/>
</dbReference>
<reference evidence="3" key="1">
    <citation type="journal article" date="2011" name="PLoS Genet.">
        <title>Genomic analysis of the necrotrophic fungal pathogens Sclerotinia sclerotiorum and Botrytis cinerea.</title>
        <authorList>
            <person name="Amselem J."/>
            <person name="Cuomo C.A."/>
            <person name="van Kan J.A."/>
            <person name="Viaud M."/>
            <person name="Benito E.P."/>
            <person name="Couloux A."/>
            <person name="Coutinho P.M."/>
            <person name="de Vries R.P."/>
            <person name="Dyer P.S."/>
            <person name="Fillinger S."/>
            <person name="Fournier E."/>
            <person name="Gout L."/>
            <person name="Hahn M."/>
            <person name="Kohn L."/>
            <person name="Lapalu N."/>
            <person name="Plummer K.M."/>
            <person name="Pradier J.M."/>
            <person name="Quevillon E."/>
            <person name="Sharon A."/>
            <person name="Simon A."/>
            <person name="ten Have A."/>
            <person name="Tudzynski B."/>
            <person name="Tudzynski P."/>
            <person name="Wincker P."/>
            <person name="Andrew M."/>
            <person name="Anthouard V."/>
            <person name="Beever R.E."/>
            <person name="Beffa R."/>
            <person name="Benoit I."/>
            <person name="Bouzid O."/>
            <person name="Brault B."/>
            <person name="Chen Z."/>
            <person name="Choquer M."/>
            <person name="Collemare J."/>
            <person name="Cotton P."/>
            <person name="Danchin E.G."/>
            <person name="Da Silva C."/>
            <person name="Gautier A."/>
            <person name="Giraud C."/>
            <person name="Giraud T."/>
            <person name="Gonzalez C."/>
            <person name="Grossetete S."/>
            <person name="Guldener U."/>
            <person name="Henrissat B."/>
            <person name="Howlett B.J."/>
            <person name="Kodira C."/>
            <person name="Kretschmer M."/>
            <person name="Lappartient A."/>
            <person name="Leroch M."/>
            <person name="Levis C."/>
            <person name="Mauceli E."/>
            <person name="Neuveglise C."/>
            <person name="Oeser B."/>
            <person name="Pearson M."/>
            <person name="Poulain J."/>
            <person name="Poussereau N."/>
            <person name="Quesneville H."/>
            <person name="Rascle C."/>
            <person name="Schumacher J."/>
            <person name="Segurens B."/>
            <person name="Sexton A."/>
            <person name="Silva E."/>
            <person name="Sirven C."/>
            <person name="Soanes D.M."/>
            <person name="Talbot N.J."/>
            <person name="Templeton M."/>
            <person name="Yandava C."/>
            <person name="Yarden O."/>
            <person name="Zeng Q."/>
            <person name="Rollins J.A."/>
            <person name="Lebrun M.H."/>
            <person name="Dickman M."/>
        </authorList>
    </citation>
    <scope>NUCLEOTIDE SEQUENCE [LARGE SCALE GENOMIC DNA]</scope>
    <source>
        <strain evidence="3">ATCC 18683 / 1980 / Ss-1</strain>
    </source>
</reference>
<sequence length="49" mass="5349">MTPQTPPEYPAIATRAIEKRNKKKTSPLVLVPILVPVLAPVLVCLDRNG</sequence>
<dbReference type="EMBL" id="CH476627">
    <property type="protein sequence ID" value="EDO03376.1"/>
    <property type="molecule type" value="Genomic_DNA"/>
</dbReference>
<evidence type="ECO:0000256" key="1">
    <source>
        <dbReference type="SAM" id="Phobius"/>
    </source>
</evidence>
<keyword evidence="1" id="KW-0472">Membrane</keyword>
<keyword evidence="1" id="KW-1133">Transmembrane helix</keyword>